<keyword evidence="2" id="KW-0800">Toxin</keyword>
<feature type="domain" description="Peptidase S1" evidence="10">
    <location>
        <begin position="72"/>
        <end position="307"/>
    </location>
</feature>
<dbReference type="InterPro" id="IPR001254">
    <property type="entry name" value="Trypsin_dom"/>
</dbReference>
<comment type="caution">
    <text evidence="11">The sequence shown here is derived from an EMBL/GenBank/DDBJ whole genome shotgun (WGS) entry which is preliminary data.</text>
</comment>
<feature type="chain" id="PRO_5036273113" description="Peptidase S1 domain-containing protein" evidence="9">
    <location>
        <begin position="19"/>
        <end position="307"/>
    </location>
</feature>
<dbReference type="InterPro" id="IPR009003">
    <property type="entry name" value="Peptidase_S1_PA"/>
</dbReference>
<evidence type="ECO:0000313" key="12">
    <source>
        <dbReference type="EMBL" id="CAB3255778.1"/>
    </source>
</evidence>
<dbReference type="SUPFAM" id="SSF50494">
    <property type="entry name" value="Trypsin-like serine proteases"/>
    <property type="match status" value="1"/>
</dbReference>
<keyword evidence="8" id="KW-0378">Hydrolase</keyword>
<evidence type="ECO:0000256" key="1">
    <source>
        <dbReference type="ARBA" id="ARBA00004239"/>
    </source>
</evidence>
<dbReference type="Proteomes" id="UP000494106">
    <property type="component" value="Unassembled WGS sequence"/>
</dbReference>
<dbReference type="EMBL" id="CADEBD010000443">
    <property type="protein sequence ID" value="CAB3255778.1"/>
    <property type="molecule type" value="Genomic_DNA"/>
</dbReference>
<dbReference type="GO" id="GO:0006508">
    <property type="term" value="P:proteolysis"/>
    <property type="evidence" value="ECO:0007669"/>
    <property type="project" value="UniProtKB-KW"/>
</dbReference>
<keyword evidence="3" id="KW-1015">Disulfide bond</keyword>
<dbReference type="InterPro" id="IPR043504">
    <property type="entry name" value="Peptidase_S1_PA_chymotrypsin"/>
</dbReference>
<proteinExistence type="inferred from homology"/>
<dbReference type="PROSITE" id="PS00134">
    <property type="entry name" value="TRYPSIN_HIS"/>
    <property type="match status" value="1"/>
</dbReference>
<sequence length="307" mass="33581">MRSLAFILIGLVAHAALGSMFSKDPISIKNNFVYGYLSTVGFQLATKIRQAEEEPFKLSPKQEPSMEPSSRIVEGFAAKLGDFPYQAGLIADVTGGLSVCGGSLLNERRVLTAAHCWHDGQQQARGFVVVLGSLTLFSGGIRIQTSKVVMHNKYNPVTKRNDIAMIYLSKTIRFSNIISPIALPSRKDVNKNFVGDTAIASGFGLTRDGEKLHSKTFLSFVKLKVISNSQCRQGFQIVRRSNICSKGVRGENVCGGDSGGPLVITRRKKRILIGVTSFGTTRRCQNSLPSAFTRVTSYIDWINNLLS</sequence>
<organism evidence="11 13">
    <name type="scientific">Arctia plantaginis</name>
    <name type="common">Wood tiger moth</name>
    <name type="synonym">Phalaena plantaginis</name>
    <dbReference type="NCBI Taxonomy" id="874455"/>
    <lineage>
        <taxon>Eukaryota</taxon>
        <taxon>Metazoa</taxon>
        <taxon>Ecdysozoa</taxon>
        <taxon>Arthropoda</taxon>
        <taxon>Hexapoda</taxon>
        <taxon>Insecta</taxon>
        <taxon>Pterygota</taxon>
        <taxon>Neoptera</taxon>
        <taxon>Endopterygota</taxon>
        <taxon>Lepidoptera</taxon>
        <taxon>Glossata</taxon>
        <taxon>Ditrysia</taxon>
        <taxon>Noctuoidea</taxon>
        <taxon>Erebidae</taxon>
        <taxon>Arctiinae</taxon>
        <taxon>Arctia</taxon>
    </lineage>
</organism>
<dbReference type="PANTHER" id="PTHR24256">
    <property type="entry name" value="TRYPTASE-RELATED"/>
    <property type="match status" value="1"/>
</dbReference>
<accession>A0A8S1AQV9</accession>
<comment type="similarity">
    <text evidence="5">Belongs to the peptidase S1 family. CLIP subfamily.</text>
</comment>
<dbReference type="PROSITE" id="PS50240">
    <property type="entry name" value="TRYPSIN_DOM"/>
    <property type="match status" value="1"/>
</dbReference>
<dbReference type="InterPro" id="IPR018114">
    <property type="entry name" value="TRYPSIN_HIS"/>
</dbReference>
<dbReference type="InterPro" id="IPR033116">
    <property type="entry name" value="TRYPSIN_SER"/>
</dbReference>
<dbReference type="CDD" id="cd00190">
    <property type="entry name" value="Tryp_SPc"/>
    <property type="match status" value="1"/>
</dbReference>
<dbReference type="Proteomes" id="UP000494256">
    <property type="component" value="Unassembled WGS sequence"/>
</dbReference>
<keyword evidence="9" id="KW-0732">Signal</keyword>
<dbReference type="SMART" id="SM00020">
    <property type="entry name" value="Tryp_SPc"/>
    <property type="match status" value="1"/>
</dbReference>
<dbReference type="PROSITE" id="PS00135">
    <property type="entry name" value="TRYPSIN_SER"/>
    <property type="match status" value="1"/>
</dbReference>
<keyword evidence="7" id="KW-1205">Fibrinolytic toxin</keyword>
<dbReference type="InterPro" id="IPR001314">
    <property type="entry name" value="Peptidase_S1A"/>
</dbReference>
<comment type="function">
    <text evidence="6">Fibrinolytic activity; shows preferential cleavage of Arg-Gly bonds in all three fibrinogen chains. Contact with the caterpillars causes severe bleeding, due the anticoagulant effect of the protein.</text>
</comment>
<comment type="subcellular location">
    <subcellularLocation>
        <location evidence="1">Secreted</location>
        <location evidence="1">Extracellular space</location>
    </subcellularLocation>
</comment>
<protein>
    <recommendedName>
        <fullName evidence="10">Peptidase S1 domain-containing protein</fullName>
    </recommendedName>
</protein>
<feature type="signal peptide" evidence="9">
    <location>
        <begin position="1"/>
        <end position="18"/>
    </location>
</feature>
<evidence type="ECO:0000256" key="9">
    <source>
        <dbReference type="SAM" id="SignalP"/>
    </source>
</evidence>
<evidence type="ECO:0000313" key="11">
    <source>
        <dbReference type="EMBL" id="CAB3247288.1"/>
    </source>
</evidence>
<keyword evidence="13" id="KW-1185">Reference proteome</keyword>
<evidence type="ECO:0000256" key="4">
    <source>
        <dbReference type="ARBA" id="ARBA00023240"/>
    </source>
</evidence>
<dbReference type="InterPro" id="IPR051487">
    <property type="entry name" value="Ser/Thr_Proteases_Immune/Dev"/>
</dbReference>
<evidence type="ECO:0000256" key="3">
    <source>
        <dbReference type="ARBA" id="ARBA00023157"/>
    </source>
</evidence>
<evidence type="ECO:0000259" key="10">
    <source>
        <dbReference type="PROSITE" id="PS50240"/>
    </source>
</evidence>
<evidence type="ECO:0000313" key="14">
    <source>
        <dbReference type="Proteomes" id="UP000494256"/>
    </source>
</evidence>
<name>A0A8S1AQV9_ARCPL</name>
<dbReference type="Pfam" id="PF00089">
    <property type="entry name" value="Trypsin"/>
    <property type="match status" value="1"/>
</dbReference>
<dbReference type="OrthoDB" id="5565075at2759"/>
<dbReference type="GO" id="GO:0090729">
    <property type="term" value="F:toxin activity"/>
    <property type="evidence" value="ECO:0007669"/>
    <property type="project" value="UniProtKB-KW"/>
</dbReference>
<reference evidence="13 14" key="1">
    <citation type="submission" date="2020-04" db="EMBL/GenBank/DDBJ databases">
        <authorList>
            <person name="Wallbank WR R."/>
            <person name="Pardo Diaz C."/>
            <person name="Kozak K."/>
            <person name="Martin S."/>
            <person name="Jiggins C."/>
            <person name="Moest M."/>
            <person name="Warren A I."/>
            <person name="Byers J.R.P. K."/>
            <person name="Montejo-Kovacevich G."/>
            <person name="Yen C E."/>
        </authorList>
    </citation>
    <scope>NUCLEOTIDE SEQUENCE [LARGE SCALE GENOMIC DNA]</scope>
</reference>
<evidence type="ECO:0000256" key="6">
    <source>
        <dbReference type="ARBA" id="ARBA00055534"/>
    </source>
</evidence>
<dbReference type="Gene3D" id="2.40.10.10">
    <property type="entry name" value="Trypsin-like serine proteases"/>
    <property type="match status" value="1"/>
</dbReference>
<keyword evidence="8" id="KW-0720">Serine protease</keyword>
<evidence type="ECO:0000256" key="8">
    <source>
        <dbReference type="RuleBase" id="RU363034"/>
    </source>
</evidence>
<dbReference type="GO" id="GO:0004252">
    <property type="term" value="F:serine-type endopeptidase activity"/>
    <property type="evidence" value="ECO:0007669"/>
    <property type="project" value="InterPro"/>
</dbReference>
<dbReference type="FunFam" id="2.40.10.10:FF:000068">
    <property type="entry name" value="transmembrane protease serine 2"/>
    <property type="match status" value="1"/>
</dbReference>
<evidence type="ECO:0000256" key="2">
    <source>
        <dbReference type="ARBA" id="ARBA00022656"/>
    </source>
</evidence>
<evidence type="ECO:0000256" key="7">
    <source>
        <dbReference type="ARBA" id="ARBA00084094"/>
    </source>
</evidence>
<dbReference type="PRINTS" id="PR00722">
    <property type="entry name" value="CHYMOTRYPSIN"/>
</dbReference>
<evidence type="ECO:0000313" key="13">
    <source>
        <dbReference type="Proteomes" id="UP000494106"/>
    </source>
</evidence>
<keyword evidence="4" id="KW-1199">Hemostasis impairing toxin</keyword>
<dbReference type="EMBL" id="CADEBC010000530">
    <property type="protein sequence ID" value="CAB3247288.1"/>
    <property type="molecule type" value="Genomic_DNA"/>
</dbReference>
<gene>
    <name evidence="11" type="ORF">APLA_LOCUS11264</name>
    <name evidence="12" type="ORF">APLA_LOCUS15398</name>
</gene>
<dbReference type="GO" id="GO:0005576">
    <property type="term" value="C:extracellular region"/>
    <property type="evidence" value="ECO:0007669"/>
    <property type="project" value="UniProtKB-SubCell"/>
</dbReference>
<keyword evidence="8" id="KW-0645">Protease</keyword>
<dbReference type="AlphaFoldDB" id="A0A8S1AQV9"/>
<evidence type="ECO:0000256" key="5">
    <source>
        <dbReference type="ARBA" id="ARBA00024195"/>
    </source>
</evidence>